<keyword evidence="3" id="KW-1185">Reference proteome</keyword>
<dbReference type="InterPro" id="IPR016187">
    <property type="entry name" value="CTDL_fold"/>
</dbReference>
<dbReference type="RefSeq" id="WP_302710507.1">
    <property type="nucleotide sequence ID" value="NZ_JAULSC010000338.1"/>
</dbReference>
<dbReference type="SUPFAM" id="SSF56436">
    <property type="entry name" value="C-type lectin-like"/>
    <property type="match status" value="1"/>
</dbReference>
<feature type="non-terminal residue" evidence="2">
    <location>
        <position position="83"/>
    </location>
</feature>
<name>A0ABT8TY31_9ACTN</name>
<dbReference type="InterPro" id="IPR005532">
    <property type="entry name" value="SUMF_dom"/>
</dbReference>
<dbReference type="Gene3D" id="3.90.1580.10">
    <property type="entry name" value="paralog of FGE (formylglycine-generating enzyme)"/>
    <property type="match status" value="1"/>
</dbReference>
<sequence length="83" mass="9353">MGVDPGGTPDIHWCPVPGGEVAIEAEPRRKQVGSFQIARYPITAAQYRAFLEAEDGWRNPKWWADDLYREPDGDSYDVGRFGN</sequence>
<evidence type="ECO:0000313" key="3">
    <source>
        <dbReference type="Proteomes" id="UP001168363"/>
    </source>
</evidence>
<dbReference type="Pfam" id="PF03781">
    <property type="entry name" value="FGE-sulfatase"/>
    <property type="match status" value="1"/>
</dbReference>
<dbReference type="InterPro" id="IPR042095">
    <property type="entry name" value="SUMF_sf"/>
</dbReference>
<evidence type="ECO:0000313" key="2">
    <source>
        <dbReference type="EMBL" id="MDO3398264.1"/>
    </source>
</evidence>
<comment type="caution">
    <text evidence="2">The sequence shown here is derived from an EMBL/GenBank/DDBJ whole genome shotgun (WGS) entry which is preliminary data.</text>
</comment>
<accession>A0ABT8TY31</accession>
<protein>
    <submittedName>
        <fullName evidence="2">SUMF1/EgtB/PvdO family nonheme iron enzyme</fullName>
    </submittedName>
</protein>
<feature type="domain" description="Sulfatase-modifying factor enzyme-like" evidence="1">
    <location>
        <begin position="22"/>
        <end position="65"/>
    </location>
</feature>
<gene>
    <name evidence="2" type="ORF">QWJ41_21315</name>
</gene>
<dbReference type="Proteomes" id="UP001168363">
    <property type="component" value="Unassembled WGS sequence"/>
</dbReference>
<evidence type="ECO:0000259" key="1">
    <source>
        <dbReference type="Pfam" id="PF03781"/>
    </source>
</evidence>
<reference evidence="2" key="1">
    <citation type="submission" date="2023-06" db="EMBL/GenBank/DDBJ databases">
        <title>Genome sequence of Nocardioides sp. SOB44.</title>
        <authorList>
            <person name="Zhang G."/>
        </authorList>
    </citation>
    <scope>NUCLEOTIDE SEQUENCE</scope>
    <source>
        <strain evidence="2">SOB44</strain>
    </source>
</reference>
<organism evidence="2 3">
    <name type="scientific">Nocardioides cremeus</name>
    <dbReference type="NCBI Taxonomy" id="3058044"/>
    <lineage>
        <taxon>Bacteria</taxon>
        <taxon>Bacillati</taxon>
        <taxon>Actinomycetota</taxon>
        <taxon>Actinomycetes</taxon>
        <taxon>Propionibacteriales</taxon>
        <taxon>Nocardioidaceae</taxon>
        <taxon>Nocardioides</taxon>
    </lineage>
</organism>
<proteinExistence type="predicted"/>
<dbReference type="EMBL" id="JAULSC010000338">
    <property type="protein sequence ID" value="MDO3398264.1"/>
    <property type="molecule type" value="Genomic_DNA"/>
</dbReference>